<name>A0A8K0DEV0_IGNLU</name>
<evidence type="ECO:0000313" key="3">
    <source>
        <dbReference type="Proteomes" id="UP000801492"/>
    </source>
</evidence>
<dbReference type="AlphaFoldDB" id="A0A8K0DEV0"/>
<dbReference type="PANTHER" id="PTHR47272:SF2">
    <property type="entry name" value="PIGGYBAC TRANSPOSABLE ELEMENT-DERIVED PROTEIN 3-LIKE"/>
    <property type="match status" value="1"/>
</dbReference>
<dbReference type="InterPro" id="IPR029526">
    <property type="entry name" value="PGBD"/>
</dbReference>
<proteinExistence type="predicted"/>
<accession>A0A8K0DEV0</accession>
<sequence length="527" mass="60681">ILKRLTDYDRDLRLTDKQLDGLLNSSDFYLADDVERKYDAFIVKDSDDHRNPNNDLQWMKPEIVNIGQTGRHSPILGNIFAEQSNKRCSHDNITKPLNSTPEQYRKLSGAYIIVGCMKLSRIWKTTAGAIINTDSSSQELKNFILATPDGSEPNSHLGIGGSVVKKLTQNLKEKRRLYFDRYYANLNIVEYLQEENIGLTKRIMVSRLPNQLKSQFDSDRLLQKNDRASFNKHVRKDSKICCSKWYDNKFAIIFSSVYRCGPVETNGTTIRDNRTQQCPLKPSKETEKSSRGTFIFQFKNNDGILIVRWNENIAVTMMATNFNRIEPITLVFRWGEAEKTSHEVNSGLIDIVELPPEKVDDVSDLEELDENILEDTEVGVLKVHNAYEKKIKTSFCKKSKKRQTISSWSKENPKLSVSDSADSNLEEKNANIPKNLQGKTPVQIFKMFFTEETMDYIVKKKIFDELIMQHIDESLKLLNQTESELFEIYLLSDIINVDSGECEDQQNAVTHNLTRNSYRLTKHHPLA</sequence>
<keyword evidence="3" id="KW-1185">Reference proteome</keyword>
<feature type="non-terminal residue" evidence="2">
    <location>
        <position position="1"/>
    </location>
</feature>
<dbReference type="EMBL" id="VTPC01001354">
    <property type="protein sequence ID" value="KAF2902252.1"/>
    <property type="molecule type" value="Genomic_DNA"/>
</dbReference>
<gene>
    <name evidence="2" type="ORF">ILUMI_03937</name>
</gene>
<evidence type="ECO:0000259" key="1">
    <source>
        <dbReference type="Pfam" id="PF13843"/>
    </source>
</evidence>
<dbReference type="OrthoDB" id="6767399at2759"/>
<dbReference type="Proteomes" id="UP000801492">
    <property type="component" value="Unassembled WGS sequence"/>
</dbReference>
<dbReference type="PANTHER" id="PTHR47272">
    <property type="entry name" value="DDE_TNP_1_7 DOMAIN-CONTAINING PROTEIN"/>
    <property type="match status" value="1"/>
</dbReference>
<dbReference type="Pfam" id="PF13843">
    <property type="entry name" value="DDE_Tnp_1_7"/>
    <property type="match status" value="1"/>
</dbReference>
<evidence type="ECO:0000313" key="2">
    <source>
        <dbReference type="EMBL" id="KAF2902252.1"/>
    </source>
</evidence>
<organism evidence="2 3">
    <name type="scientific">Ignelater luminosus</name>
    <name type="common">Cucubano</name>
    <name type="synonym">Pyrophorus luminosus</name>
    <dbReference type="NCBI Taxonomy" id="2038154"/>
    <lineage>
        <taxon>Eukaryota</taxon>
        <taxon>Metazoa</taxon>
        <taxon>Ecdysozoa</taxon>
        <taxon>Arthropoda</taxon>
        <taxon>Hexapoda</taxon>
        <taxon>Insecta</taxon>
        <taxon>Pterygota</taxon>
        <taxon>Neoptera</taxon>
        <taxon>Endopterygota</taxon>
        <taxon>Coleoptera</taxon>
        <taxon>Polyphaga</taxon>
        <taxon>Elateriformia</taxon>
        <taxon>Elateroidea</taxon>
        <taxon>Elateridae</taxon>
        <taxon>Agrypninae</taxon>
        <taxon>Pyrophorini</taxon>
        <taxon>Ignelater</taxon>
    </lineage>
</organism>
<protein>
    <recommendedName>
        <fullName evidence="1">PiggyBac transposable element-derived protein domain-containing protein</fullName>
    </recommendedName>
</protein>
<feature type="domain" description="PiggyBac transposable element-derived protein" evidence="1">
    <location>
        <begin position="133"/>
        <end position="255"/>
    </location>
</feature>
<comment type="caution">
    <text evidence="2">The sequence shown here is derived from an EMBL/GenBank/DDBJ whole genome shotgun (WGS) entry which is preliminary data.</text>
</comment>
<reference evidence="2" key="1">
    <citation type="submission" date="2019-08" db="EMBL/GenBank/DDBJ databases">
        <title>The genome of the North American firefly Photinus pyralis.</title>
        <authorList>
            <consortium name="Photinus pyralis genome working group"/>
            <person name="Fallon T.R."/>
            <person name="Sander Lower S.E."/>
            <person name="Weng J.-K."/>
        </authorList>
    </citation>
    <scope>NUCLEOTIDE SEQUENCE</scope>
    <source>
        <strain evidence="2">TRF0915ILg1</strain>
        <tissue evidence="2">Whole body</tissue>
    </source>
</reference>